<sequence>MMNDELLQRLEQLETRLAFQDDTIDLLNQEITAQGGEIARLKQQLSLLSKKFREIQPGQIASQAEETPPPHY</sequence>
<dbReference type="PANTHER" id="PTHR36508">
    <property type="entry name" value="PROTEIN SLYX"/>
    <property type="match status" value="1"/>
</dbReference>
<dbReference type="RefSeq" id="WP_094279185.1">
    <property type="nucleotide sequence ID" value="NZ_JAJGNK010000018.1"/>
</dbReference>
<dbReference type="HAMAP" id="MF_00715">
    <property type="entry name" value="SlyX"/>
    <property type="match status" value="1"/>
</dbReference>
<comment type="similarity">
    <text evidence="1">Belongs to the SlyX family.</text>
</comment>
<proteinExistence type="inferred from homology"/>
<keyword evidence="6" id="KW-1185">Reference proteome</keyword>
<dbReference type="PANTHER" id="PTHR36508:SF1">
    <property type="entry name" value="PROTEIN SLYX"/>
    <property type="match status" value="1"/>
</dbReference>
<dbReference type="Proteomes" id="UP000243640">
    <property type="component" value="Unassembled WGS sequence"/>
</dbReference>
<evidence type="ECO:0000313" key="3">
    <source>
        <dbReference type="EMBL" id="OYD22914.1"/>
    </source>
</evidence>
<evidence type="ECO:0000313" key="6">
    <source>
        <dbReference type="Proteomes" id="UP000295058"/>
    </source>
</evidence>
<evidence type="ECO:0000256" key="1">
    <source>
        <dbReference type="HAMAP-Rule" id="MF_00715"/>
    </source>
</evidence>
<dbReference type="InterPro" id="IPR007236">
    <property type="entry name" value="SlyX"/>
</dbReference>
<dbReference type="Pfam" id="PF04102">
    <property type="entry name" value="SlyX"/>
    <property type="match status" value="1"/>
</dbReference>
<reference evidence="4 6" key="2">
    <citation type="submission" date="2019-03" db="EMBL/GenBank/DDBJ databases">
        <title>Genomic Encyclopedia of Archaeal and Bacterial Type Strains, Phase II (KMG-II): from individual species to whole genera.</title>
        <authorList>
            <person name="Goeker M."/>
        </authorList>
    </citation>
    <scope>NUCLEOTIDE SEQUENCE [LARGE SCALE GENOMIC DNA]</scope>
    <source>
        <strain evidence="4 6">DSM 15594</strain>
    </source>
</reference>
<dbReference type="EMBL" id="SODO01000015">
    <property type="protein sequence ID" value="TDW56261.1"/>
    <property type="molecule type" value="Genomic_DNA"/>
</dbReference>
<organism evidence="3 5">
    <name type="scientific">Oceanimonas baumannii</name>
    <dbReference type="NCBI Taxonomy" id="129578"/>
    <lineage>
        <taxon>Bacteria</taxon>
        <taxon>Pseudomonadati</taxon>
        <taxon>Pseudomonadota</taxon>
        <taxon>Gammaproteobacteria</taxon>
        <taxon>Aeromonadales</taxon>
        <taxon>Aeromonadaceae</taxon>
        <taxon>Oceanimonas</taxon>
    </lineage>
</organism>
<name>A0A235CEY0_9GAMM</name>
<reference evidence="3 5" key="1">
    <citation type="submission" date="2017-08" db="EMBL/GenBank/DDBJ databases">
        <title>Draft Genome Sequence of the Marine Bacterium Oceanimonas baumannii ATCC 700832.</title>
        <authorList>
            <person name="Mcclelland W.D."/>
            <person name="Brennan M.A."/>
            <person name="Trachtenberg A.M."/>
            <person name="Maclea K.S."/>
        </authorList>
    </citation>
    <scope>NUCLEOTIDE SEQUENCE [LARGE SCALE GENOMIC DNA]</scope>
    <source>
        <strain evidence="3 5">ATCC 700832</strain>
    </source>
</reference>
<protein>
    <recommendedName>
        <fullName evidence="1">Protein SlyX homolog</fullName>
    </recommendedName>
</protein>
<evidence type="ECO:0000313" key="4">
    <source>
        <dbReference type="EMBL" id="TDW56261.1"/>
    </source>
</evidence>
<dbReference type="Proteomes" id="UP000295058">
    <property type="component" value="Unassembled WGS sequence"/>
</dbReference>
<dbReference type="EMBL" id="NQJF01000012">
    <property type="protein sequence ID" value="OYD22914.1"/>
    <property type="molecule type" value="Genomic_DNA"/>
</dbReference>
<keyword evidence="2" id="KW-0175">Coiled coil</keyword>
<feature type="coiled-coil region" evidence="2">
    <location>
        <begin position="3"/>
        <end position="44"/>
    </location>
</feature>
<comment type="caution">
    <text evidence="3">The sequence shown here is derived from an EMBL/GenBank/DDBJ whole genome shotgun (WGS) entry which is preliminary data.</text>
</comment>
<evidence type="ECO:0000313" key="5">
    <source>
        <dbReference type="Proteomes" id="UP000243640"/>
    </source>
</evidence>
<dbReference type="Gene3D" id="1.20.5.300">
    <property type="match status" value="1"/>
</dbReference>
<dbReference type="AlphaFoldDB" id="A0A235CEY0"/>
<gene>
    <name evidence="1" type="primary">slyX</name>
    <name evidence="3" type="ORF">B6S09_14360</name>
    <name evidence="4" type="ORF">LY04_03064</name>
</gene>
<accession>A0A235CEY0</accession>
<evidence type="ECO:0000256" key="2">
    <source>
        <dbReference type="SAM" id="Coils"/>
    </source>
</evidence>